<reference evidence="5 6" key="1">
    <citation type="submission" date="2016-10" db="EMBL/GenBank/DDBJ databases">
        <authorList>
            <person name="de Groot N.N."/>
        </authorList>
    </citation>
    <scope>NUCLEOTIDE SEQUENCE [LARGE SCALE GENOMIC DNA]</scope>
    <source>
        <strain evidence="5 6">CGMCC 4.2023</strain>
    </source>
</reference>
<dbReference type="Proteomes" id="UP000236754">
    <property type="component" value="Unassembled WGS sequence"/>
</dbReference>
<dbReference type="SUPFAM" id="SSF49384">
    <property type="entry name" value="Carbohydrate-binding domain"/>
    <property type="match status" value="1"/>
</dbReference>
<dbReference type="EMBL" id="FNVU01000027">
    <property type="protein sequence ID" value="SEG93219.1"/>
    <property type="molecule type" value="Genomic_DNA"/>
</dbReference>
<sequence length="397" mass="40558">MQRKPKRSRKLSLAAVAFATLVSAFGLVFLGGSSAQAHGVAMMPGSRTYLCYEDAVTSTGALQPTNPACAAAVAESGTTPLYNWFAVLDSNAAGRGAGYVPDGTICSAGNKSPYDFSAYSAARDDWPRTHLTSGSSIQLQYSNWAQHPGTFRVYLTKQGWSPTTPLAWADLEQIGSVTDPPAVGSPGTDGGHYYWDQALPSGRTGDALLFIQWVRSDSNENFFSCSDIAFDGGNGEVTGIHNGSGTTTGGTTSGTTGSTTTGGSTTGTTGSTTTGGSTTGGSSTGTTGSTTGGTGDADCMAMYSVTNSWSGGFQGEVEVMNHGTSPSSHWEVDWTPGEGTKITTLWNGTLSADGSAVSVTNASYNGTIGPDGSTTFGFTANSTGINLPNGSITCSFS</sequence>
<dbReference type="InterPro" id="IPR014756">
    <property type="entry name" value="Ig_E-set"/>
</dbReference>
<dbReference type="SMART" id="SM00637">
    <property type="entry name" value="CBD_II"/>
    <property type="match status" value="1"/>
</dbReference>
<evidence type="ECO:0000313" key="6">
    <source>
        <dbReference type="Proteomes" id="UP000236754"/>
    </source>
</evidence>
<dbReference type="InterPro" id="IPR051024">
    <property type="entry name" value="GlcNAc_Chitin_IntDeg"/>
</dbReference>
<dbReference type="CDD" id="cd21177">
    <property type="entry name" value="LPMO_AA10"/>
    <property type="match status" value="1"/>
</dbReference>
<evidence type="ECO:0000313" key="5">
    <source>
        <dbReference type="EMBL" id="SEG93219.1"/>
    </source>
</evidence>
<dbReference type="InterPro" id="IPR008965">
    <property type="entry name" value="CBM2/CBM3_carb-bd_dom_sf"/>
</dbReference>
<dbReference type="InterPro" id="IPR004302">
    <property type="entry name" value="Cellulose/chitin-bd_N"/>
</dbReference>
<dbReference type="PANTHER" id="PTHR34823">
    <property type="entry name" value="GLCNAC-BINDING PROTEIN A"/>
    <property type="match status" value="1"/>
</dbReference>
<keyword evidence="6" id="KW-1185">Reference proteome</keyword>
<feature type="domain" description="CBM2" evidence="4">
    <location>
        <begin position="292"/>
        <end position="397"/>
    </location>
</feature>
<feature type="compositionally biased region" description="Low complexity" evidence="3">
    <location>
        <begin position="253"/>
        <end position="276"/>
    </location>
</feature>
<keyword evidence="2" id="KW-0119">Carbohydrate metabolism</keyword>
<protein>
    <submittedName>
        <fullName evidence="5">Chitin-binding protein</fullName>
    </submittedName>
</protein>
<dbReference type="RefSeq" id="WP_235032631.1">
    <property type="nucleotide sequence ID" value="NZ_FNVU01000027.1"/>
</dbReference>
<gene>
    <name evidence="5" type="ORF">SAMN05216223_12757</name>
</gene>
<accession>A0A1H6E7U5</accession>
<organism evidence="5 6">
    <name type="scientific">Actinacidiphila yanglinensis</name>
    <dbReference type="NCBI Taxonomy" id="310779"/>
    <lineage>
        <taxon>Bacteria</taxon>
        <taxon>Bacillati</taxon>
        <taxon>Actinomycetota</taxon>
        <taxon>Actinomycetes</taxon>
        <taxon>Kitasatosporales</taxon>
        <taxon>Streptomycetaceae</taxon>
        <taxon>Actinacidiphila</taxon>
    </lineage>
</organism>
<keyword evidence="1" id="KW-0732">Signal</keyword>
<evidence type="ECO:0000256" key="1">
    <source>
        <dbReference type="ARBA" id="ARBA00022729"/>
    </source>
</evidence>
<name>A0A1H6E7U5_9ACTN</name>
<dbReference type="GO" id="GO:0030247">
    <property type="term" value="F:polysaccharide binding"/>
    <property type="evidence" value="ECO:0007669"/>
    <property type="project" value="UniProtKB-UniRule"/>
</dbReference>
<keyword evidence="2" id="KW-0624">Polysaccharide degradation</keyword>
<dbReference type="Pfam" id="PF03067">
    <property type="entry name" value="LPMO_10"/>
    <property type="match status" value="1"/>
</dbReference>
<dbReference type="Gene3D" id="2.70.50.50">
    <property type="entry name" value="chitin-binding protein cbp21"/>
    <property type="match status" value="1"/>
</dbReference>
<dbReference type="InterPro" id="IPR012291">
    <property type="entry name" value="CBM2_carb-bd_dom_sf"/>
</dbReference>
<dbReference type="InterPro" id="IPR001919">
    <property type="entry name" value="CBD2"/>
</dbReference>
<evidence type="ECO:0000256" key="2">
    <source>
        <dbReference type="ARBA" id="ARBA00023326"/>
    </source>
</evidence>
<proteinExistence type="predicted"/>
<evidence type="ECO:0000256" key="3">
    <source>
        <dbReference type="SAM" id="MobiDB-lite"/>
    </source>
</evidence>
<dbReference type="PANTHER" id="PTHR34823:SF1">
    <property type="entry name" value="CHITIN-BINDING TYPE-4 DOMAIN-CONTAINING PROTEIN"/>
    <property type="match status" value="1"/>
</dbReference>
<dbReference type="SUPFAM" id="SSF81296">
    <property type="entry name" value="E set domains"/>
    <property type="match status" value="1"/>
</dbReference>
<dbReference type="AlphaFoldDB" id="A0A1H6E7U5"/>
<dbReference type="GO" id="GO:0000272">
    <property type="term" value="P:polysaccharide catabolic process"/>
    <property type="evidence" value="ECO:0007669"/>
    <property type="project" value="UniProtKB-KW"/>
</dbReference>
<evidence type="ECO:0000259" key="4">
    <source>
        <dbReference type="PROSITE" id="PS51173"/>
    </source>
</evidence>
<dbReference type="GO" id="GO:0004553">
    <property type="term" value="F:hydrolase activity, hydrolyzing O-glycosyl compounds"/>
    <property type="evidence" value="ECO:0007669"/>
    <property type="project" value="InterPro"/>
</dbReference>
<dbReference type="PROSITE" id="PS51173">
    <property type="entry name" value="CBM2"/>
    <property type="match status" value="1"/>
</dbReference>
<feature type="region of interest" description="Disordered" evidence="3">
    <location>
        <begin position="239"/>
        <end position="292"/>
    </location>
</feature>
<dbReference type="Pfam" id="PF00553">
    <property type="entry name" value="CBM_2"/>
    <property type="match status" value="1"/>
</dbReference>
<dbReference type="Gene3D" id="2.60.40.290">
    <property type="match status" value="1"/>
</dbReference>